<protein>
    <submittedName>
        <fullName evidence="1">Uncharacterized protein</fullName>
    </submittedName>
</protein>
<dbReference type="Proteomes" id="UP001195769">
    <property type="component" value="Unassembled WGS sequence"/>
</dbReference>
<dbReference type="AlphaFoldDB" id="A0AAD4E8D4"/>
<name>A0AAD4E8D4_9AGAM</name>
<dbReference type="EMBL" id="JABBWK010000022">
    <property type="protein sequence ID" value="KAG1901445.1"/>
    <property type="molecule type" value="Genomic_DNA"/>
</dbReference>
<proteinExistence type="predicted"/>
<sequence length="141" mass="15946">MPVRRCITSATEDWMRALTIPVMPVPSSFETVQCLIVSQCFRINLSAWVSSYMHSTAFSARHDEPDHLPTETMLKDLSNNITKNGDYPVARGGFKQIWQCTFHIDRILVKVAVKSLHMWANDDQVGPANTKKIKASVLLKD</sequence>
<accession>A0AAD4E8D4</accession>
<evidence type="ECO:0000313" key="1">
    <source>
        <dbReference type="EMBL" id="KAG1901445.1"/>
    </source>
</evidence>
<reference evidence="1" key="1">
    <citation type="journal article" date="2020" name="New Phytol.">
        <title>Comparative genomics reveals dynamic genome evolution in host specialist ectomycorrhizal fungi.</title>
        <authorList>
            <person name="Lofgren L.A."/>
            <person name="Nguyen N.H."/>
            <person name="Vilgalys R."/>
            <person name="Ruytinx J."/>
            <person name="Liao H.L."/>
            <person name="Branco S."/>
            <person name="Kuo A."/>
            <person name="LaButti K."/>
            <person name="Lipzen A."/>
            <person name="Andreopoulos W."/>
            <person name="Pangilinan J."/>
            <person name="Riley R."/>
            <person name="Hundley H."/>
            <person name="Na H."/>
            <person name="Barry K."/>
            <person name="Grigoriev I.V."/>
            <person name="Stajich J.E."/>
            <person name="Kennedy P.G."/>
        </authorList>
    </citation>
    <scope>NUCLEOTIDE SEQUENCE</scope>
    <source>
        <strain evidence="1">FC203</strain>
    </source>
</reference>
<dbReference type="GeneID" id="64671202"/>
<comment type="caution">
    <text evidence="1">The sequence shown here is derived from an EMBL/GenBank/DDBJ whole genome shotgun (WGS) entry which is preliminary data.</text>
</comment>
<organism evidence="1 2">
    <name type="scientific">Suillus fuscotomentosus</name>
    <dbReference type="NCBI Taxonomy" id="1912939"/>
    <lineage>
        <taxon>Eukaryota</taxon>
        <taxon>Fungi</taxon>
        <taxon>Dikarya</taxon>
        <taxon>Basidiomycota</taxon>
        <taxon>Agaricomycotina</taxon>
        <taxon>Agaricomycetes</taxon>
        <taxon>Agaricomycetidae</taxon>
        <taxon>Boletales</taxon>
        <taxon>Suillineae</taxon>
        <taxon>Suillaceae</taxon>
        <taxon>Suillus</taxon>
    </lineage>
</organism>
<dbReference type="RefSeq" id="XP_041227020.1">
    <property type="nucleotide sequence ID" value="XM_041376904.1"/>
</dbReference>
<gene>
    <name evidence="1" type="ORF">F5891DRAFT_979605</name>
</gene>
<keyword evidence="2" id="KW-1185">Reference proteome</keyword>
<evidence type="ECO:0000313" key="2">
    <source>
        <dbReference type="Proteomes" id="UP001195769"/>
    </source>
</evidence>